<accession>A0A448Z5J4</accession>
<keyword evidence="6" id="KW-0539">Nucleus</keyword>
<dbReference type="OrthoDB" id="1746530at2759"/>
<dbReference type="GO" id="GO:0006384">
    <property type="term" value="P:transcription initiation at RNA polymerase III promoter"/>
    <property type="evidence" value="ECO:0007669"/>
    <property type="project" value="InterPro"/>
</dbReference>
<feature type="compositionally biased region" description="Acidic residues" evidence="7">
    <location>
        <begin position="186"/>
        <end position="201"/>
    </location>
</feature>
<dbReference type="PANTHER" id="PTHR15561:SF0">
    <property type="entry name" value="DNA-DIRECTED RNA POLYMERASE III SUBUNIT RPC9"/>
    <property type="match status" value="1"/>
</dbReference>
<dbReference type="InterPro" id="IPR038324">
    <property type="entry name" value="Rpb4/RPC9_sf"/>
</dbReference>
<name>A0A448Z5J4_9STRA</name>
<dbReference type="AlphaFoldDB" id="A0A448Z5J4"/>
<dbReference type="InterPro" id="IPR010997">
    <property type="entry name" value="HRDC-like_sf"/>
</dbReference>
<evidence type="ECO:0000256" key="2">
    <source>
        <dbReference type="ARBA" id="ARBA00006898"/>
    </source>
</evidence>
<dbReference type="PANTHER" id="PTHR15561">
    <property type="entry name" value="CALCITONIN GENE-RELATED PEPTIDE-RECEPTOR COMPONENT PROTEIN"/>
    <property type="match status" value="1"/>
</dbReference>
<feature type="compositionally biased region" description="Low complexity" evidence="7">
    <location>
        <begin position="102"/>
        <end position="112"/>
    </location>
</feature>
<evidence type="ECO:0000256" key="1">
    <source>
        <dbReference type="ARBA" id="ARBA00004123"/>
    </source>
</evidence>
<evidence type="ECO:0000313" key="9">
    <source>
        <dbReference type="Proteomes" id="UP000291116"/>
    </source>
</evidence>
<dbReference type="SUPFAM" id="SSF47819">
    <property type="entry name" value="HRDC-like"/>
    <property type="match status" value="1"/>
</dbReference>
<feature type="region of interest" description="Disordered" evidence="7">
    <location>
        <begin position="175"/>
        <end position="224"/>
    </location>
</feature>
<dbReference type="InterPro" id="IPR005574">
    <property type="entry name" value="Rpb4/RPC9"/>
</dbReference>
<evidence type="ECO:0000313" key="8">
    <source>
        <dbReference type="EMBL" id="VEU37305.1"/>
    </source>
</evidence>
<dbReference type="Gene3D" id="1.20.1250.40">
    <property type="match status" value="1"/>
</dbReference>
<keyword evidence="4" id="KW-0240">DNA-directed RNA polymerase</keyword>
<feature type="region of interest" description="Disordered" evidence="7">
    <location>
        <begin position="86"/>
        <end position="123"/>
    </location>
</feature>
<feature type="region of interest" description="Disordered" evidence="7">
    <location>
        <begin position="32"/>
        <end position="51"/>
    </location>
</feature>
<dbReference type="GO" id="GO:0000166">
    <property type="term" value="F:nucleotide binding"/>
    <property type="evidence" value="ECO:0007669"/>
    <property type="project" value="InterPro"/>
</dbReference>
<dbReference type="EMBL" id="CAACVS010000120">
    <property type="protein sequence ID" value="VEU37305.1"/>
    <property type="molecule type" value="Genomic_DNA"/>
</dbReference>
<dbReference type="GO" id="GO:0005666">
    <property type="term" value="C:RNA polymerase III complex"/>
    <property type="evidence" value="ECO:0007669"/>
    <property type="project" value="InterPro"/>
</dbReference>
<keyword evidence="5" id="KW-0804">Transcription</keyword>
<evidence type="ECO:0000256" key="5">
    <source>
        <dbReference type="ARBA" id="ARBA00023163"/>
    </source>
</evidence>
<dbReference type="InterPro" id="IPR038846">
    <property type="entry name" value="RPC9"/>
</dbReference>
<sequence>MEVLTNSKLSNPVLLPNAQLMEMLEGDVKRNEKALQQMQQRKRKPRKSRFENRDWIQQHVLDYLKGTPCVNIPTAKLGELKARCMKKESVSSPIRKKRKAPSKGSSSPSSPKHASRSSKQAQKGCYALTEAETLQVLNFMPQEMVEIHLMVEDLHDRMSEAKQEEFLEMIRSYNTSVETTEKDSSNDVEEDEEEVVEDSIELLEKAGNDNDDDGLPAMKVKKER</sequence>
<evidence type="ECO:0000256" key="7">
    <source>
        <dbReference type="SAM" id="MobiDB-lite"/>
    </source>
</evidence>
<protein>
    <recommendedName>
        <fullName evidence="3">DNA-directed RNA polymerase III subunit RPC9</fullName>
    </recommendedName>
</protein>
<dbReference type="Proteomes" id="UP000291116">
    <property type="component" value="Unassembled WGS sequence"/>
</dbReference>
<comment type="subcellular location">
    <subcellularLocation>
        <location evidence="1">Nucleus</location>
    </subcellularLocation>
</comment>
<reference evidence="8 9" key="1">
    <citation type="submission" date="2019-01" db="EMBL/GenBank/DDBJ databases">
        <authorList>
            <person name="Ferrante I. M."/>
        </authorList>
    </citation>
    <scope>NUCLEOTIDE SEQUENCE [LARGE SCALE GENOMIC DNA]</scope>
    <source>
        <strain evidence="8 9">B856</strain>
    </source>
</reference>
<keyword evidence="9" id="KW-1185">Reference proteome</keyword>
<gene>
    <name evidence="8" type="ORF">PSNMU_V1.4_AUG-EV-PASAV3_0041030</name>
</gene>
<dbReference type="Pfam" id="PF03874">
    <property type="entry name" value="RNA_pol_Rpb4"/>
    <property type="match status" value="1"/>
</dbReference>
<evidence type="ECO:0000256" key="4">
    <source>
        <dbReference type="ARBA" id="ARBA00022478"/>
    </source>
</evidence>
<evidence type="ECO:0000256" key="3">
    <source>
        <dbReference type="ARBA" id="ARBA00016672"/>
    </source>
</evidence>
<organism evidence="8 9">
    <name type="scientific">Pseudo-nitzschia multistriata</name>
    <dbReference type="NCBI Taxonomy" id="183589"/>
    <lineage>
        <taxon>Eukaryota</taxon>
        <taxon>Sar</taxon>
        <taxon>Stramenopiles</taxon>
        <taxon>Ochrophyta</taxon>
        <taxon>Bacillariophyta</taxon>
        <taxon>Bacillariophyceae</taxon>
        <taxon>Bacillariophycidae</taxon>
        <taxon>Bacillariales</taxon>
        <taxon>Bacillariaceae</taxon>
        <taxon>Pseudo-nitzschia</taxon>
    </lineage>
</organism>
<comment type="similarity">
    <text evidence="2">Belongs to the eukaryotic RPC9 RNA polymerase subunit family.</text>
</comment>
<evidence type="ECO:0000256" key="6">
    <source>
        <dbReference type="ARBA" id="ARBA00023242"/>
    </source>
</evidence>
<proteinExistence type="inferred from homology"/>